<dbReference type="Proteomes" id="UP000195321">
    <property type="component" value="Unassembled WGS sequence"/>
</dbReference>
<dbReference type="InterPro" id="IPR008243">
    <property type="entry name" value="Chorismate_mutase_AroH"/>
</dbReference>
<dbReference type="GO" id="GO:0008652">
    <property type="term" value="P:amino acid biosynthetic process"/>
    <property type="evidence" value="ECO:0007669"/>
    <property type="project" value="UniProtKB-UniRule"/>
</dbReference>
<dbReference type="AlphaFoldDB" id="A0A1Y3MDQ8"/>
<protein>
    <recommendedName>
        <fullName evidence="1">chorismate mutase</fullName>
        <ecNumber evidence="1">5.4.99.5</ecNumber>
    </recommendedName>
</protein>
<keyword evidence="1" id="KW-0413">Isomerase</keyword>
<evidence type="ECO:0000313" key="3">
    <source>
        <dbReference type="Proteomes" id="UP000195321"/>
    </source>
</evidence>
<keyword evidence="1" id="KW-0028">Amino-acid biosynthesis</keyword>
<dbReference type="PANTHER" id="PTHR21164">
    <property type="entry name" value="CHORISMATE MUTASE"/>
    <property type="match status" value="1"/>
</dbReference>
<dbReference type="Pfam" id="PF07736">
    <property type="entry name" value="CM_1"/>
    <property type="match status" value="1"/>
</dbReference>
<comment type="caution">
    <text evidence="2">The sequence shown here is derived from an EMBL/GenBank/DDBJ whole genome shotgun (WGS) entry which is preliminary data.</text>
</comment>
<dbReference type="SUPFAM" id="SSF55298">
    <property type="entry name" value="YjgF-like"/>
    <property type="match status" value="1"/>
</dbReference>
<dbReference type="InterPro" id="IPR035959">
    <property type="entry name" value="RutC-like_sf"/>
</dbReference>
<dbReference type="GO" id="GO:0046417">
    <property type="term" value="P:chorismate metabolic process"/>
    <property type="evidence" value="ECO:0007669"/>
    <property type="project" value="TreeGrafter"/>
</dbReference>
<keyword evidence="1" id="KW-0057">Aromatic amino acid biosynthesis</keyword>
<organism evidence="2 3">
    <name type="scientific">Bacillus pseudomycoides</name>
    <dbReference type="NCBI Taxonomy" id="64104"/>
    <lineage>
        <taxon>Bacteria</taxon>
        <taxon>Bacillati</taxon>
        <taxon>Bacillota</taxon>
        <taxon>Bacilli</taxon>
        <taxon>Bacillales</taxon>
        <taxon>Bacillaceae</taxon>
        <taxon>Bacillus</taxon>
        <taxon>Bacillus cereus group</taxon>
    </lineage>
</organism>
<proteinExistence type="predicted"/>
<dbReference type="PROSITE" id="PS51167">
    <property type="entry name" value="CHORISMATE_MUT_1"/>
    <property type="match status" value="1"/>
</dbReference>
<dbReference type="GO" id="GO:0009073">
    <property type="term" value="P:aromatic amino acid family biosynthetic process"/>
    <property type="evidence" value="ECO:0007669"/>
    <property type="project" value="UniProtKB-UniRule"/>
</dbReference>
<evidence type="ECO:0000256" key="1">
    <source>
        <dbReference type="PROSITE-ProRule" id="PRU00514"/>
    </source>
</evidence>
<dbReference type="EMBL" id="MWPX01000011">
    <property type="protein sequence ID" value="OUM48595.1"/>
    <property type="molecule type" value="Genomic_DNA"/>
</dbReference>
<dbReference type="PANTHER" id="PTHR21164:SF0">
    <property type="entry name" value="CHORISMATE MUTASE AROH"/>
    <property type="match status" value="1"/>
</dbReference>
<dbReference type="Gene3D" id="3.30.1330.40">
    <property type="entry name" value="RutC-like"/>
    <property type="match status" value="1"/>
</dbReference>
<dbReference type="GO" id="GO:0004106">
    <property type="term" value="F:chorismate mutase activity"/>
    <property type="evidence" value="ECO:0007669"/>
    <property type="project" value="UniProtKB-EC"/>
</dbReference>
<evidence type="ECO:0000313" key="2">
    <source>
        <dbReference type="EMBL" id="OUM48595.1"/>
    </source>
</evidence>
<accession>A0A1Y3MDQ8</accession>
<dbReference type="EC" id="5.4.99.5" evidence="1"/>
<comment type="catalytic activity">
    <reaction evidence="1">
        <text>chorismate = prephenate</text>
        <dbReference type="Rhea" id="RHEA:13897"/>
        <dbReference type="ChEBI" id="CHEBI:29748"/>
        <dbReference type="ChEBI" id="CHEBI:29934"/>
        <dbReference type="EC" id="5.4.99.5"/>
    </reaction>
</comment>
<name>A0A1Y3MDQ8_9BACI</name>
<gene>
    <name evidence="2" type="ORF">BW425_11620</name>
</gene>
<reference evidence="2 3" key="1">
    <citation type="submission" date="2017-02" db="EMBL/GenBank/DDBJ databases">
        <title>Bacillus pseudomycoides isolate FSL K6-0042.</title>
        <authorList>
            <person name="Kovac J."/>
        </authorList>
    </citation>
    <scope>NUCLEOTIDE SEQUENCE [LARGE SCALE GENOMIC DNA]</scope>
    <source>
        <strain evidence="2 3">FSL K6-0042</strain>
    </source>
</reference>
<sequence length="97" mass="10658">MIRAIRGAITVEHNEAEEILTATERLVKRIANDNGIYPADIVSVLISTTADINACFQAATWKALLITGDVCKRNRCTECFAEVYSCDNDSHDKKVAA</sequence>